<proteinExistence type="predicted"/>
<reference evidence="1" key="2">
    <citation type="submission" date="2021-10" db="EMBL/GenBank/DDBJ databases">
        <authorList>
            <person name="Piombo E."/>
        </authorList>
    </citation>
    <scope>NUCLEOTIDE SEQUENCE</scope>
</reference>
<dbReference type="Proteomes" id="UP000836387">
    <property type="component" value="Unassembled WGS sequence"/>
</dbReference>
<organism evidence="1 2">
    <name type="scientific">Clonostachys rosea f. rosea IK726</name>
    <dbReference type="NCBI Taxonomy" id="1349383"/>
    <lineage>
        <taxon>Eukaryota</taxon>
        <taxon>Fungi</taxon>
        <taxon>Dikarya</taxon>
        <taxon>Ascomycota</taxon>
        <taxon>Pezizomycotina</taxon>
        <taxon>Sordariomycetes</taxon>
        <taxon>Hypocreomycetidae</taxon>
        <taxon>Hypocreales</taxon>
        <taxon>Bionectriaceae</taxon>
        <taxon>Clonostachys</taxon>
    </lineage>
</organism>
<evidence type="ECO:0000313" key="2">
    <source>
        <dbReference type="Proteomes" id="UP000836387"/>
    </source>
</evidence>
<reference evidence="1" key="1">
    <citation type="submission" date="2020-04" db="EMBL/GenBank/DDBJ databases">
        <authorList>
            <person name="Broberg M."/>
        </authorList>
    </citation>
    <scope>NUCLEOTIDE SEQUENCE</scope>
</reference>
<sequence length="331" mass="37445">MNPSTMNPSEEGTTTNSLYASLLEGSQPEHSLPPHKHNPPRGPPLRAIGEERRELTDIRTLFGYYPKGKRHIDNKTLHEKSHLRDVLFLSVHICPSAINRQGYVDVGISVFDTRYLDNGMQAGRKDEEWALAAVQSYHFCLIPNDSQGLTRANWRFNFGQSLVIMPELLPACIADIVRDRDYAVVVSNPQSRPESLQKLGVDLGVDPLCSVDVVSAYNLVMEKRHTGLGGIMSEMGLFQVWIDHPGNAAHYNLRALLGLATLDAAKKEWEWSTDFMWCMTFLANSPEAMFTQGFREDWVNWFFEAHLETLACLNVAAHRKVEPRIRRAKSI</sequence>
<comment type="caution">
    <text evidence="1">The sequence shown here is derived from an EMBL/GenBank/DDBJ whole genome shotgun (WGS) entry which is preliminary data.</text>
</comment>
<gene>
    <name evidence="1" type="ORF">CRV2_00006726</name>
</gene>
<keyword evidence="2" id="KW-1185">Reference proteome</keyword>
<protein>
    <submittedName>
        <fullName evidence="1">Uncharacterized protein</fullName>
    </submittedName>
</protein>
<name>A0ACA9TBK5_BIOOC</name>
<evidence type="ECO:0000313" key="1">
    <source>
        <dbReference type="EMBL" id="CAG9938305.1"/>
    </source>
</evidence>
<dbReference type="EMBL" id="CADEHS020000002">
    <property type="protein sequence ID" value="CAG9938305.1"/>
    <property type="molecule type" value="Genomic_DNA"/>
</dbReference>
<accession>A0ACA9TBK5</accession>